<dbReference type="PANTHER" id="PTHR46749:SF1">
    <property type="entry name" value="COMPLEX III ASSEMBLY FACTOR LYRM7"/>
    <property type="match status" value="1"/>
</dbReference>
<keyword evidence="3" id="KW-0496">Mitochondrion</keyword>
<sequence length="135" mass="16021">MSISLRSQVLTHYKKLIRTAQAVFQNDPARIYSMTQGIRENFTHYKNEKDEKTIKELIRAAKDTDSFLRREVLQTIQTDENTYRLVIKPYMLFDNTRLIRTCEDDEKEHQHEEEEEEKARQEGLSPCEIAAQTLK</sequence>
<dbReference type="PANTHER" id="PTHR46749">
    <property type="entry name" value="COMPLEX III ASSEMBLY FACTOR LYRM7"/>
    <property type="match status" value="1"/>
</dbReference>
<comment type="subcellular location">
    <subcellularLocation>
        <location evidence="1">Mitochondrion matrix</location>
    </subcellularLocation>
</comment>
<evidence type="ECO:0000313" key="12">
    <source>
        <dbReference type="Proteomes" id="UP000663824"/>
    </source>
</evidence>
<dbReference type="Pfam" id="PF05347">
    <property type="entry name" value="Complex1_LYR"/>
    <property type="match status" value="1"/>
</dbReference>
<evidence type="ECO:0000259" key="10">
    <source>
        <dbReference type="Pfam" id="PF05347"/>
    </source>
</evidence>
<evidence type="ECO:0000256" key="4">
    <source>
        <dbReference type="ARBA" id="ARBA00023186"/>
    </source>
</evidence>
<keyword evidence="4" id="KW-0143">Chaperone</keyword>
<comment type="caution">
    <text evidence="11">The sequence shown here is derived from an EMBL/GenBank/DDBJ whole genome shotgun (WGS) entry which is preliminary data.</text>
</comment>
<dbReference type="InterPro" id="IPR008011">
    <property type="entry name" value="Complex1_LYR_dom"/>
</dbReference>
<reference evidence="11" key="1">
    <citation type="submission" date="2021-02" db="EMBL/GenBank/DDBJ databases">
        <authorList>
            <person name="Nowell W R."/>
        </authorList>
    </citation>
    <scope>NUCLEOTIDE SEQUENCE</scope>
</reference>
<evidence type="ECO:0000256" key="1">
    <source>
        <dbReference type="ARBA" id="ARBA00004305"/>
    </source>
</evidence>
<gene>
    <name evidence="11" type="ORF">MBJ925_LOCUS31841</name>
</gene>
<dbReference type="GO" id="GO:0034551">
    <property type="term" value="P:mitochondrial respiratory chain complex III assembly"/>
    <property type="evidence" value="ECO:0007669"/>
    <property type="project" value="InterPro"/>
</dbReference>
<accession>A0A816Y2S2</accession>
<organism evidence="11 12">
    <name type="scientific">Rotaria magnacalcarata</name>
    <dbReference type="NCBI Taxonomy" id="392030"/>
    <lineage>
        <taxon>Eukaryota</taxon>
        <taxon>Metazoa</taxon>
        <taxon>Spiralia</taxon>
        <taxon>Gnathifera</taxon>
        <taxon>Rotifera</taxon>
        <taxon>Eurotatoria</taxon>
        <taxon>Bdelloidea</taxon>
        <taxon>Philodinida</taxon>
        <taxon>Philodinidae</taxon>
        <taxon>Rotaria</taxon>
    </lineage>
</organism>
<dbReference type="GO" id="GO:0005759">
    <property type="term" value="C:mitochondrial matrix"/>
    <property type="evidence" value="ECO:0007669"/>
    <property type="project" value="UniProtKB-SubCell"/>
</dbReference>
<name>A0A816Y2S2_9BILA</name>
<evidence type="ECO:0000256" key="5">
    <source>
        <dbReference type="ARBA" id="ARBA00025430"/>
    </source>
</evidence>
<dbReference type="CDD" id="cd20267">
    <property type="entry name" value="Complex1_LYR_LYRM7"/>
    <property type="match status" value="1"/>
</dbReference>
<evidence type="ECO:0000256" key="8">
    <source>
        <dbReference type="ARBA" id="ARBA00031830"/>
    </source>
</evidence>
<feature type="region of interest" description="Disordered" evidence="9">
    <location>
        <begin position="103"/>
        <end position="135"/>
    </location>
</feature>
<feature type="compositionally biased region" description="Basic and acidic residues" evidence="9">
    <location>
        <begin position="107"/>
        <end position="121"/>
    </location>
</feature>
<dbReference type="AlphaFoldDB" id="A0A816Y2S2"/>
<comment type="similarity">
    <text evidence="2">Belongs to the complex I LYR family.</text>
</comment>
<proteinExistence type="inferred from homology"/>
<evidence type="ECO:0000256" key="9">
    <source>
        <dbReference type="SAM" id="MobiDB-lite"/>
    </source>
</evidence>
<feature type="domain" description="Complex 1 LYR protein" evidence="10">
    <location>
        <begin position="8"/>
        <end position="63"/>
    </location>
</feature>
<evidence type="ECO:0000256" key="3">
    <source>
        <dbReference type="ARBA" id="ARBA00023128"/>
    </source>
</evidence>
<comment type="subunit">
    <text evidence="6">Interacts with UQCRFS1.</text>
</comment>
<evidence type="ECO:0000313" key="11">
    <source>
        <dbReference type="EMBL" id="CAF2154208.1"/>
    </source>
</evidence>
<evidence type="ECO:0000256" key="7">
    <source>
        <dbReference type="ARBA" id="ARBA00026165"/>
    </source>
</evidence>
<dbReference type="Proteomes" id="UP000663824">
    <property type="component" value="Unassembled WGS sequence"/>
</dbReference>
<evidence type="ECO:0000256" key="2">
    <source>
        <dbReference type="ARBA" id="ARBA00009508"/>
    </source>
</evidence>
<dbReference type="GO" id="GO:0044183">
    <property type="term" value="F:protein folding chaperone"/>
    <property type="evidence" value="ECO:0007669"/>
    <property type="project" value="TreeGrafter"/>
</dbReference>
<protein>
    <recommendedName>
        <fullName evidence="7">Complex III assembly factor LYRM7</fullName>
    </recommendedName>
    <alternativeName>
        <fullName evidence="8">LYR motif-containing protein 7</fullName>
    </alternativeName>
</protein>
<dbReference type="InterPro" id="IPR050435">
    <property type="entry name" value="MZM1/LYRM7"/>
</dbReference>
<evidence type="ECO:0000256" key="6">
    <source>
        <dbReference type="ARBA" id="ARBA00025809"/>
    </source>
</evidence>
<dbReference type="InterPro" id="IPR045298">
    <property type="entry name" value="Complex1_LYR_LYRM7"/>
</dbReference>
<comment type="function">
    <text evidence="5">Assembly factor required for Rieske Fe-S protein UQCRFS1 incorporation into the cytochrome b-c1 (CIII) complex. Functions as a chaperone, binding to this subunit within the mitochondrial matrix and stabilizing it prior to its translocation and insertion into the late CIII dimeric intermediate within the mitochondrial inner membrane.</text>
</comment>
<dbReference type="EMBL" id="CAJNRE010017408">
    <property type="protein sequence ID" value="CAF2154208.1"/>
    <property type="molecule type" value="Genomic_DNA"/>
</dbReference>